<sequence length="477" mass="49747">MPLPTQALLFSDGAWREGASTQPLHDKFDGAELAQVHVPDRAQVDRAVRAVAAAQATARQTGYERGAVLMAASALMRERRDRFVDAVVADTGFTLTDAGREVDRATETLQLCGEEAKRVAGRMVPVEGGPGVRGRIGFTLRKPLGVVCAITPFNAPVNTVCHKVGPALAAGNGVVLKPAPETPLTAVLLVELLLDAGVPEGLLALLPGGAEVGQALLEHPVPAFYAFTGSTRVGEHIARTVGIRRTQLELGSLASTIVCADAALEAAAGLCVNAAFRKAGQVCTSVQRLYVQREVMAEFGALVARGVADRVVGDPRLPETFVGPVISAEAADRIESWVTEAVEGGAELVHGGAREGSVITPTILGDVSRDMTVMTNEVFGPVVVLRPFDTLADAVAEANDTPFGLAAGVFTADLDSALTAAQQLRVGTVHINETSSSRVDLMPFGGVKASGTGVEGPRYAIEEMTEETLVTVGPARP</sequence>
<dbReference type="SUPFAM" id="SSF53720">
    <property type="entry name" value="ALDH-like"/>
    <property type="match status" value="1"/>
</dbReference>
<dbReference type="AlphaFoldDB" id="A0A543DRB4"/>
<reference evidence="4 5" key="1">
    <citation type="submission" date="2019-06" db="EMBL/GenBank/DDBJ databases">
        <title>Sequencing the genomes of 1000 actinobacteria strains.</title>
        <authorList>
            <person name="Klenk H.-P."/>
        </authorList>
    </citation>
    <scope>NUCLEOTIDE SEQUENCE [LARGE SCALE GENOMIC DNA]</scope>
    <source>
        <strain evidence="4 5">DSM 45301</strain>
    </source>
</reference>
<dbReference type="OrthoDB" id="6882680at2"/>
<dbReference type="InterPro" id="IPR016162">
    <property type="entry name" value="Ald_DH_N"/>
</dbReference>
<evidence type="ECO:0000256" key="2">
    <source>
        <dbReference type="ARBA" id="ARBA00023002"/>
    </source>
</evidence>
<evidence type="ECO:0000313" key="4">
    <source>
        <dbReference type="EMBL" id="TQM11862.1"/>
    </source>
</evidence>
<dbReference type="Pfam" id="PF00171">
    <property type="entry name" value="Aldedh"/>
    <property type="match status" value="1"/>
</dbReference>
<protein>
    <submittedName>
        <fullName evidence="4">Succinate-semialdehyde dehydrogenase/glutarate-semialdehyde dehydrogenase</fullName>
    </submittedName>
</protein>
<dbReference type="PANTHER" id="PTHR42991">
    <property type="entry name" value="ALDEHYDE DEHYDROGENASE"/>
    <property type="match status" value="1"/>
</dbReference>
<keyword evidence="2" id="KW-0560">Oxidoreductase</keyword>
<dbReference type="Gene3D" id="3.40.309.10">
    <property type="entry name" value="Aldehyde Dehydrogenase, Chain A, domain 2"/>
    <property type="match status" value="1"/>
</dbReference>
<dbReference type="RefSeq" id="WP_142056284.1">
    <property type="nucleotide sequence ID" value="NZ_VFPA01000002.1"/>
</dbReference>
<dbReference type="InterPro" id="IPR016161">
    <property type="entry name" value="Ald_DH/histidinol_DH"/>
</dbReference>
<gene>
    <name evidence="4" type="ORF">FB558_4435</name>
</gene>
<dbReference type="PANTHER" id="PTHR42991:SF1">
    <property type="entry name" value="ALDEHYDE DEHYDROGENASE"/>
    <property type="match status" value="1"/>
</dbReference>
<dbReference type="Gene3D" id="3.40.605.10">
    <property type="entry name" value="Aldehyde Dehydrogenase, Chain A, domain 1"/>
    <property type="match status" value="1"/>
</dbReference>
<accession>A0A543DRB4</accession>
<comment type="caution">
    <text evidence="4">The sequence shown here is derived from an EMBL/GenBank/DDBJ whole genome shotgun (WGS) entry which is preliminary data.</text>
</comment>
<dbReference type="Proteomes" id="UP000315677">
    <property type="component" value="Unassembled WGS sequence"/>
</dbReference>
<keyword evidence="5" id="KW-1185">Reference proteome</keyword>
<comment type="similarity">
    <text evidence="1">Belongs to the aldehyde dehydrogenase family.</text>
</comment>
<evidence type="ECO:0000256" key="1">
    <source>
        <dbReference type="ARBA" id="ARBA00009986"/>
    </source>
</evidence>
<dbReference type="GO" id="GO:0008911">
    <property type="term" value="F:lactaldehyde dehydrogenase (NAD+) activity"/>
    <property type="evidence" value="ECO:0007669"/>
    <property type="project" value="TreeGrafter"/>
</dbReference>
<proteinExistence type="inferred from homology"/>
<dbReference type="EMBL" id="VFPA01000002">
    <property type="protein sequence ID" value="TQM11862.1"/>
    <property type="molecule type" value="Genomic_DNA"/>
</dbReference>
<dbReference type="InterPro" id="IPR016163">
    <property type="entry name" value="Ald_DH_C"/>
</dbReference>
<dbReference type="InterPro" id="IPR015590">
    <property type="entry name" value="Aldehyde_DH_dom"/>
</dbReference>
<name>A0A543DRB4_9PSEU</name>
<evidence type="ECO:0000259" key="3">
    <source>
        <dbReference type="Pfam" id="PF00171"/>
    </source>
</evidence>
<organism evidence="4 5">
    <name type="scientific">Pseudonocardia kunmingensis</name>
    <dbReference type="NCBI Taxonomy" id="630975"/>
    <lineage>
        <taxon>Bacteria</taxon>
        <taxon>Bacillati</taxon>
        <taxon>Actinomycetota</taxon>
        <taxon>Actinomycetes</taxon>
        <taxon>Pseudonocardiales</taxon>
        <taxon>Pseudonocardiaceae</taxon>
        <taxon>Pseudonocardia</taxon>
    </lineage>
</organism>
<dbReference type="InterPro" id="IPR051020">
    <property type="entry name" value="ALDH-related_metabolic_enz"/>
</dbReference>
<feature type="domain" description="Aldehyde dehydrogenase" evidence="3">
    <location>
        <begin position="15"/>
        <end position="468"/>
    </location>
</feature>
<evidence type="ECO:0000313" key="5">
    <source>
        <dbReference type="Proteomes" id="UP000315677"/>
    </source>
</evidence>